<protein>
    <submittedName>
        <fullName evidence="2">Uncharacterized protein</fullName>
    </submittedName>
</protein>
<name>A0A6C0HY31_9ZZZZ</name>
<feature type="compositionally biased region" description="Polar residues" evidence="1">
    <location>
        <begin position="172"/>
        <end position="190"/>
    </location>
</feature>
<dbReference type="AlphaFoldDB" id="A0A6C0HY31"/>
<dbReference type="EMBL" id="MN740043">
    <property type="protein sequence ID" value="QHT85688.1"/>
    <property type="molecule type" value="Genomic_DNA"/>
</dbReference>
<evidence type="ECO:0000313" key="2">
    <source>
        <dbReference type="EMBL" id="QHT85688.1"/>
    </source>
</evidence>
<feature type="region of interest" description="Disordered" evidence="1">
    <location>
        <begin position="170"/>
        <end position="190"/>
    </location>
</feature>
<evidence type="ECO:0000256" key="1">
    <source>
        <dbReference type="SAM" id="MobiDB-lite"/>
    </source>
</evidence>
<sequence>MTSYQTSYTFNNLTGIRSDTVDQTQTNVQNTKYGQYTVTNNFSENNSKGQIDFANQQPGFIMRNYGPAPFVIDDESSVLFANQENERPVEKLQLFQRPFLTVPYLGRGGGDPTIESQLQQGEQMDQRKSVNTIMDKPFTDYSQYPLQDDIKSYINNPANQVEELAMNGWTRGGSSARENGQTLSRPNTQM</sequence>
<reference evidence="2" key="1">
    <citation type="journal article" date="2020" name="Nature">
        <title>Giant virus diversity and host interactions through global metagenomics.</title>
        <authorList>
            <person name="Schulz F."/>
            <person name="Roux S."/>
            <person name="Paez-Espino D."/>
            <person name="Jungbluth S."/>
            <person name="Walsh D.A."/>
            <person name="Denef V.J."/>
            <person name="McMahon K.D."/>
            <person name="Konstantinidis K.T."/>
            <person name="Eloe-Fadrosh E.A."/>
            <person name="Kyrpides N.C."/>
            <person name="Woyke T."/>
        </authorList>
    </citation>
    <scope>NUCLEOTIDE SEQUENCE</scope>
    <source>
        <strain evidence="2">GVMAG-M-3300023184-182</strain>
    </source>
</reference>
<accession>A0A6C0HY31</accession>
<organism evidence="2">
    <name type="scientific">viral metagenome</name>
    <dbReference type="NCBI Taxonomy" id="1070528"/>
    <lineage>
        <taxon>unclassified sequences</taxon>
        <taxon>metagenomes</taxon>
        <taxon>organismal metagenomes</taxon>
    </lineage>
</organism>
<proteinExistence type="predicted"/>